<protein>
    <submittedName>
        <fullName evidence="5">Long-chain-fatty-acid--CoA ligase</fullName>
        <ecNumber evidence="5">6.2.1.3</ecNumber>
    </submittedName>
</protein>
<dbReference type="PANTHER" id="PTHR43201">
    <property type="entry name" value="ACYL-COA SYNTHETASE"/>
    <property type="match status" value="1"/>
</dbReference>
<keyword evidence="2 5" id="KW-0436">Ligase</keyword>
<dbReference type="GO" id="GO:0046872">
    <property type="term" value="F:metal ion binding"/>
    <property type="evidence" value="ECO:0007669"/>
    <property type="project" value="UniProtKB-KW"/>
</dbReference>
<dbReference type="GO" id="GO:0031956">
    <property type="term" value="F:medium-chain fatty acid-CoA ligase activity"/>
    <property type="evidence" value="ECO:0007669"/>
    <property type="project" value="TreeGrafter"/>
</dbReference>
<evidence type="ECO:0000256" key="1">
    <source>
        <dbReference type="ARBA" id="ARBA00006432"/>
    </source>
</evidence>
<accession>A0A238H4I7</accession>
<name>A0A238H4I7_9BURK</name>
<dbReference type="Proteomes" id="UP000198460">
    <property type="component" value="Unassembled WGS sequence"/>
</dbReference>
<dbReference type="Gene3D" id="3.30.300.30">
    <property type="match status" value="1"/>
</dbReference>
<evidence type="ECO:0000313" key="6">
    <source>
        <dbReference type="Proteomes" id="UP000198460"/>
    </source>
</evidence>
<sequence length="113" mass="12529">MGIARRDGWIHTGDAGYLNEQGYLFICDRIKDVIITGGEKIFPAEVENVVSSFPSVHECAVIGIPDDDWGERTICPLVPKSGANVDVTALYAYFDTRLSIAVSVRYPPFWFST</sequence>
<reference evidence="5 6" key="1">
    <citation type="submission" date="2017-04" db="EMBL/GenBank/DDBJ databases">
        <authorList>
            <person name="Afonso C.L."/>
            <person name="Miller P.J."/>
            <person name="Scott M.A."/>
            <person name="Spackman E."/>
            <person name="Goraichik I."/>
            <person name="Dimitrov K.M."/>
            <person name="Suarez D.L."/>
            <person name="Swayne D.E."/>
        </authorList>
    </citation>
    <scope>NUCLEOTIDE SEQUENCE [LARGE SCALE GENOMIC DNA]</scope>
    <source>
        <strain evidence="5">LMG 28154</strain>
    </source>
</reference>
<proteinExistence type="inferred from homology"/>
<evidence type="ECO:0000256" key="3">
    <source>
        <dbReference type="ARBA" id="ARBA00022723"/>
    </source>
</evidence>
<dbReference type="InterPro" id="IPR042099">
    <property type="entry name" value="ANL_N_sf"/>
</dbReference>
<dbReference type="EC" id="6.2.1.3" evidence="5"/>
<dbReference type="AlphaFoldDB" id="A0A238H4I7"/>
<comment type="similarity">
    <text evidence="1">Belongs to the ATP-dependent AMP-binding enzyme family.</text>
</comment>
<dbReference type="Pfam" id="PF13193">
    <property type="entry name" value="AMP-binding_C"/>
    <property type="match status" value="1"/>
</dbReference>
<gene>
    <name evidence="5" type="ORF">BSIN_0307</name>
</gene>
<dbReference type="InterPro" id="IPR045851">
    <property type="entry name" value="AMP-bd_C_sf"/>
</dbReference>
<evidence type="ECO:0000259" key="4">
    <source>
        <dbReference type="Pfam" id="PF13193"/>
    </source>
</evidence>
<dbReference type="SUPFAM" id="SSF56801">
    <property type="entry name" value="Acetyl-CoA synthetase-like"/>
    <property type="match status" value="1"/>
</dbReference>
<evidence type="ECO:0000313" key="5">
    <source>
        <dbReference type="EMBL" id="SMG00182.1"/>
    </source>
</evidence>
<dbReference type="RefSeq" id="WP_256583737.1">
    <property type="nucleotide sequence ID" value="NZ_FXAN01000050.1"/>
</dbReference>
<dbReference type="EMBL" id="FXAN01000050">
    <property type="protein sequence ID" value="SMG00182.1"/>
    <property type="molecule type" value="Genomic_DNA"/>
</dbReference>
<dbReference type="PANTHER" id="PTHR43201:SF5">
    <property type="entry name" value="MEDIUM-CHAIN ACYL-COA LIGASE ACSF2, MITOCHONDRIAL"/>
    <property type="match status" value="1"/>
</dbReference>
<keyword evidence="3" id="KW-0479">Metal-binding</keyword>
<dbReference type="InterPro" id="IPR025110">
    <property type="entry name" value="AMP-bd_C"/>
</dbReference>
<dbReference type="GO" id="GO:0004467">
    <property type="term" value="F:long-chain fatty acid-CoA ligase activity"/>
    <property type="evidence" value="ECO:0007669"/>
    <property type="project" value="UniProtKB-EC"/>
</dbReference>
<organism evidence="5 6">
    <name type="scientific">Burkholderia singularis</name>
    <dbReference type="NCBI Taxonomy" id="1503053"/>
    <lineage>
        <taxon>Bacteria</taxon>
        <taxon>Pseudomonadati</taxon>
        <taxon>Pseudomonadota</taxon>
        <taxon>Betaproteobacteria</taxon>
        <taxon>Burkholderiales</taxon>
        <taxon>Burkholderiaceae</taxon>
        <taxon>Burkholderia</taxon>
        <taxon>pseudomallei group</taxon>
    </lineage>
</organism>
<evidence type="ECO:0000256" key="2">
    <source>
        <dbReference type="ARBA" id="ARBA00022598"/>
    </source>
</evidence>
<dbReference type="Gene3D" id="3.40.50.12780">
    <property type="entry name" value="N-terminal domain of ligase-like"/>
    <property type="match status" value="1"/>
</dbReference>
<feature type="domain" description="AMP-binding enzyme C-terminal" evidence="4">
    <location>
        <begin position="45"/>
        <end position="88"/>
    </location>
</feature>